<organism evidence="2">
    <name type="scientific">Rhipicephalus appendiculatus</name>
    <name type="common">Brown ear tick</name>
    <dbReference type="NCBI Taxonomy" id="34631"/>
    <lineage>
        <taxon>Eukaryota</taxon>
        <taxon>Metazoa</taxon>
        <taxon>Ecdysozoa</taxon>
        <taxon>Arthropoda</taxon>
        <taxon>Chelicerata</taxon>
        <taxon>Arachnida</taxon>
        <taxon>Acari</taxon>
        <taxon>Parasitiformes</taxon>
        <taxon>Ixodida</taxon>
        <taxon>Ixodoidea</taxon>
        <taxon>Ixodidae</taxon>
        <taxon>Rhipicephalinae</taxon>
        <taxon>Rhipicephalus</taxon>
        <taxon>Rhipicephalus</taxon>
    </lineage>
</organism>
<feature type="signal peptide" evidence="1">
    <location>
        <begin position="1"/>
        <end position="18"/>
    </location>
</feature>
<reference evidence="2" key="1">
    <citation type="journal article" date="2016" name="Ticks Tick Borne Dis.">
        <title>De novo assembly and annotation of the salivary gland transcriptome of Rhipicephalus appendiculatus male and female ticks during blood feeding.</title>
        <authorList>
            <person name="de Castro M.H."/>
            <person name="de Klerk D."/>
            <person name="Pienaar R."/>
            <person name="Latif A.A."/>
            <person name="Rees D.J."/>
            <person name="Mans B.J."/>
        </authorList>
    </citation>
    <scope>NUCLEOTIDE SEQUENCE</scope>
    <source>
        <tissue evidence="2">Salivary glands</tissue>
    </source>
</reference>
<accession>A0A131YU08</accession>
<protein>
    <recommendedName>
        <fullName evidence="3">Secreted protein</fullName>
    </recommendedName>
</protein>
<feature type="chain" id="PRO_5007286120" description="Secreted protein" evidence="1">
    <location>
        <begin position="19"/>
        <end position="101"/>
    </location>
</feature>
<name>A0A131YU08_RHIAP</name>
<proteinExistence type="predicted"/>
<evidence type="ECO:0000313" key="2">
    <source>
        <dbReference type="EMBL" id="JAP81391.1"/>
    </source>
</evidence>
<dbReference type="EMBL" id="GEDV01007166">
    <property type="protein sequence ID" value="JAP81391.1"/>
    <property type="molecule type" value="Transcribed_RNA"/>
</dbReference>
<evidence type="ECO:0008006" key="3">
    <source>
        <dbReference type="Google" id="ProtNLM"/>
    </source>
</evidence>
<evidence type="ECO:0000256" key="1">
    <source>
        <dbReference type="SAM" id="SignalP"/>
    </source>
</evidence>
<keyword evidence="1" id="KW-0732">Signal</keyword>
<dbReference type="AlphaFoldDB" id="A0A131YU08"/>
<sequence length="101" mass="11707">MKTMKLFALYSTILCVYAAPTATKKAALIRRPCKQVTVCREHWEVMCYARFGNTGHWFYHCEHTNVTCLHHWRSVCASPSVPFCHKRNLRCICRCARATAL</sequence>